<feature type="domain" description="PE" evidence="1">
    <location>
        <begin position="4"/>
        <end position="94"/>
    </location>
</feature>
<name>A0A1E3SDU6_MYCIE</name>
<sequence length="470" mass="47089">MSFVSVMPELLQDAARDLAGIRSALVEATATVAGPTTSIAAAAQDEVSFAISSLFGSFGREFQVVSAEAQAYHEQFANLVRAGAGAYLSAEAANAEQAVLGMASNGSAAAASPALFDSFGALVSNTATNLQGLRDALSANPAPFLRQVLSNQQAYAQTLATGFQNAVQNLPAELANLPTTIGAALSGANPVPILQQLVSNQIGYAQVIATSLQNAGNDFMAGLNAFPASLQAASQAFMAGDVTGGLLQIGGGLLNPLFTGFGASIDPVTNLISITPLGAFGDLLPIFSIPGQMAQNFTDLLPAGSVPAMVAQNATNVITALTDMSQTLDLNTGVLHVGLPLVLALDAIGPPVTTLQALGSSANAFVGAIQTGDALGAAAALINAPAVVANGFLNGHATLQLPVSLSGLETLTDIPLGGILTPLDFAALEIPILGPGSLTLSGATFGGLLPGLLQFLPQQLAQAIGAAVPV</sequence>
<accession>A0A1E3SDU6</accession>
<dbReference type="SUPFAM" id="SSF140459">
    <property type="entry name" value="PE/PPE dimer-like"/>
    <property type="match status" value="1"/>
</dbReference>
<gene>
    <name evidence="2" type="ORF">BST27_16855</name>
</gene>
<dbReference type="InterPro" id="IPR000084">
    <property type="entry name" value="PE-PGRS_N"/>
</dbReference>
<dbReference type="OrthoDB" id="4752448at2"/>
<dbReference type="Gene3D" id="1.10.287.850">
    <property type="entry name" value="HP0062-like domain"/>
    <property type="match status" value="1"/>
</dbReference>
<dbReference type="Pfam" id="PF00934">
    <property type="entry name" value="PE"/>
    <property type="match status" value="1"/>
</dbReference>
<evidence type="ECO:0000313" key="2">
    <source>
        <dbReference type="EMBL" id="ORB01859.1"/>
    </source>
</evidence>
<dbReference type="STRING" id="28445.BHQ20_13320"/>
<comment type="caution">
    <text evidence="2">The sequence shown here is derived from an EMBL/GenBank/DDBJ whole genome shotgun (WGS) entry which is preliminary data.</text>
</comment>
<organism evidence="2 3">
    <name type="scientific">Mycobacterium intermedium</name>
    <dbReference type="NCBI Taxonomy" id="28445"/>
    <lineage>
        <taxon>Bacteria</taxon>
        <taxon>Bacillati</taxon>
        <taxon>Actinomycetota</taxon>
        <taxon>Actinomycetes</taxon>
        <taxon>Mycobacteriales</taxon>
        <taxon>Mycobacteriaceae</taxon>
        <taxon>Mycobacterium</taxon>
        <taxon>Mycobacterium simiae complex</taxon>
    </lineage>
</organism>
<proteinExistence type="predicted"/>
<dbReference type="EMBL" id="MVHT01000046">
    <property type="protein sequence ID" value="ORB01859.1"/>
    <property type="molecule type" value="Genomic_DNA"/>
</dbReference>
<dbReference type="InterPro" id="IPR038332">
    <property type="entry name" value="PPE_sf"/>
</dbReference>
<dbReference type="RefSeq" id="WP_069419620.1">
    <property type="nucleotide sequence ID" value="NZ_CBCRZH010000096.1"/>
</dbReference>
<keyword evidence="3" id="KW-1185">Reference proteome</keyword>
<evidence type="ECO:0000313" key="3">
    <source>
        <dbReference type="Proteomes" id="UP000192739"/>
    </source>
</evidence>
<dbReference type="Proteomes" id="UP000192739">
    <property type="component" value="Unassembled WGS sequence"/>
</dbReference>
<reference evidence="2 3" key="1">
    <citation type="submission" date="2017-02" db="EMBL/GenBank/DDBJ databases">
        <title>The new phylogeny of genus Mycobacterium.</title>
        <authorList>
            <person name="Tortoli E."/>
            <person name="Trovato A."/>
            <person name="Cirillo D.M."/>
        </authorList>
    </citation>
    <scope>NUCLEOTIDE SEQUENCE [LARGE SCALE GENOMIC DNA]</scope>
    <source>
        <strain evidence="2 3">DSM 44049</strain>
    </source>
</reference>
<dbReference type="AlphaFoldDB" id="A0A1E3SDU6"/>
<evidence type="ECO:0000259" key="1">
    <source>
        <dbReference type="Pfam" id="PF00934"/>
    </source>
</evidence>
<protein>
    <submittedName>
        <fullName evidence="2">PE family protein</fullName>
    </submittedName>
</protein>